<comment type="pathway">
    <text evidence="1 9">Amino-acid biosynthesis; L-arginine biosynthesis; N(2)-acetyl-L-ornithine from L-glutamate: step 2/4.</text>
</comment>
<dbReference type="EMBL" id="BMDY01000011">
    <property type="protein sequence ID" value="GGB07042.1"/>
    <property type="molecule type" value="Genomic_DNA"/>
</dbReference>
<dbReference type="PANTHER" id="PTHR23342">
    <property type="entry name" value="N-ACETYLGLUTAMATE SYNTHASE"/>
    <property type="match status" value="1"/>
</dbReference>
<evidence type="ECO:0000259" key="10">
    <source>
        <dbReference type="Pfam" id="PF00696"/>
    </source>
</evidence>
<feature type="binding site" evidence="9">
    <location>
        <position position="61"/>
    </location>
    <ligand>
        <name>substrate</name>
    </ligand>
</feature>
<dbReference type="Gene3D" id="3.40.1160.10">
    <property type="entry name" value="Acetylglutamate kinase-like"/>
    <property type="match status" value="1"/>
</dbReference>
<keyword evidence="12" id="KW-1185">Reference proteome</keyword>
<accession>A0ABQ1I370</accession>
<keyword evidence="9" id="KW-0963">Cytoplasm</keyword>
<sequence>MKPLVIKLGGAVLNNAEALNNLFVALQQVKQAIVLVHGGGVVVEDVLSKMGFVSEKLDGLRVTPKEQIPYVVGALAGTSNKLLLAQALKSGLSAVGLCLSDAGSCKVSAMDPRLGHVGEATEGNPALLTSLIEQGHVPVISSIGIGDDGELYNVNADQAALAICKLLQGQLVLLSDVAGVLDQNKQLIAQLDSALAEQLIADGVITDGMSVKVKAALEAAAFLNSAVALASWKDPAKLASLLAGQTYNGESVGTQVSV</sequence>
<reference evidence="12" key="1">
    <citation type="journal article" date="2019" name="Int. J. Syst. Evol. Microbiol.">
        <title>The Global Catalogue of Microorganisms (GCM) 10K type strain sequencing project: providing services to taxonomists for standard genome sequencing and annotation.</title>
        <authorList>
            <consortium name="The Broad Institute Genomics Platform"/>
            <consortium name="The Broad Institute Genome Sequencing Center for Infectious Disease"/>
            <person name="Wu L."/>
            <person name="Ma J."/>
        </authorList>
    </citation>
    <scope>NUCLEOTIDE SEQUENCE [LARGE SCALE GENOMIC DNA]</scope>
    <source>
        <strain evidence="12">CGMCC 1.10131</strain>
    </source>
</reference>
<keyword evidence="5 9" id="KW-0547">Nucleotide-binding</keyword>
<protein>
    <recommendedName>
        <fullName evidence="9">Acetylglutamate kinase</fullName>
        <ecNumber evidence="9">2.7.2.8</ecNumber>
    </recommendedName>
    <alternativeName>
        <fullName evidence="9">N-acetyl-L-glutamate 5-phosphotransferase</fullName>
    </alternativeName>
    <alternativeName>
        <fullName evidence="9">NAG kinase</fullName>
        <shortName evidence="9">NAGK</shortName>
    </alternativeName>
</protein>
<comment type="similarity">
    <text evidence="9">Belongs to the acetylglutamate kinase family. ArgB subfamily.</text>
</comment>
<evidence type="ECO:0000256" key="9">
    <source>
        <dbReference type="HAMAP-Rule" id="MF_00082"/>
    </source>
</evidence>
<dbReference type="PIRSF" id="PIRSF000728">
    <property type="entry name" value="NAGK"/>
    <property type="match status" value="1"/>
</dbReference>
<organism evidence="11 12">
    <name type="scientific">Agarivorans gilvus</name>
    <dbReference type="NCBI Taxonomy" id="680279"/>
    <lineage>
        <taxon>Bacteria</taxon>
        <taxon>Pseudomonadati</taxon>
        <taxon>Pseudomonadota</taxon>
        <taxon>Gammaproteobacteria</taxon>
        <taxon>Alteromonadales</taxon>
        <taxon>Alteromonadaceae</taxon>
        <taxon>Agarivorans</taxon>
    </lineage>
</organism>
<evidence type="ECO:0000256" key="8">
    <source>
        <dbReference type="ARBA" id="ARBA00048141"/>
    </source>
</evidence>
<dbReference type="InterPro" id="IPR004662">
    <property type="entry name" value="AcgluKinase_fam"/>
</dbReference>
<dbReference type="RefSeq" id="WP_055732979.1">
    <property type="nucleotide sequence ID" value="NZ_BMDY01000011.1"/>
</dbReference>
<evidence type="ECO:0000256" key="3">
    <source>
        <dbReference type="ARBA" id="ARBA00022605"/>
    </source>
</evidence>
<dbReference type="GO" id="GO:0016301">
    <property type="term" value="F:kinase activity"/>
    <property type="evidence" value="ECO:0007669"/>
    <property type="project" value="UniProtKB-KW"/>
</dbReference>
<evidence type="ECO:0000313" key="11">
    <source>
        <dbReference type="EMBL" id="GGB07042.1"/>
    </source>
</evidence>
<evidence type="ECO:0000256" key="5">
    <source>
        <dbReference type="ARBA" id="ARBA00022741"/>
    </source>
</evidence>
<evidence type="ECO:0000256" key="1">
    <source>
        <dbReference type="ARBA" id="ARBA00004828"/>
    </source>
</evidence>
<evidence type="ECO:0000256" key="4">
    <source>
        <dbReference type="ARBA" id="ARBA00022679"/>
    </source>
</evidence>
<feature type="domain" description="Aspartate/glutamate/uridylate kinase" evidence="10">
    <location>
        <begin position="3"/>
        <end position="220"/>
    </location>
</feature>
<evidence type="ECO:0000256" key="7">
    <source>
        <dbReference type="ARBA" id="ARBA00022840"/>
    </source>
</evidence>
<dbReference type="Pfam" id="PF00696">
    <property type="entry name" value="AA_kinase"/>
    <property type="match status" value="1"/>
</dbReference>
<feature type="site" description="Transition state stabilizer" evidence="9">
    <location>
        <position position="7"/>
    </location>
</feature>
<keyword evidence="4 9" id="KW-0808">Transferase</keyword>
<dbReference type="EC" id="2.7.2.8" evidence="9"/>
<dbReference type="InterPro" id="IPR001048">
    <property type="entry name" value="Asp/Glu/Uridylate_kinase"/>
</dbReference>
<evidence type="ECO:0000256" key="2">
    <source>
        <dbReference type="ARBA" id="ARBA00022571"/>
    </source>
</evidence>
<dbReference type="PANTHER" id="PTHR23342:SF0">
    <property type="entry name" value="N-ACETYLGLUTAMATE SYNTHASE, MITOCHONDRIAL"/>
    <property type="match status" value="1"/>
</dbReference>
<dbReference type="NCBIfam" id="TIGR00761">
    <property type="entry name" value="argB"/>
    <property type="match status" value="1"/>
</dbReference>
<keyword evidence="3 9" id="KW-0028">Amino-acid biosynthesis</keyword>
<feature type="binding site" evidence="9">
    <location>
        <position position="153"/>
    </location>
    <ligand>
        <name>substrate</name>
    </ligand>
</feature>
<dbReference type="InterPro" id="IPR037528">
    <property type="entry name" value="ArgB"/>
</dbReference>
<dbReference type="HAMAP" id="MF_00082">
    <property type="entry name" value="ArgB"/>
    <property type="match status" value="1"/>
</dbReference>
<feature type="binding site" evidence="9">
    <location>
        <begin position="39"/>
        <end position="40"/>
    </location>
    <ligand>
        <name>substrate</name>
    </ligand>
</feature>
<dbReference type="SUPFAM" id="SSF53633">
    <property type="entry name" value="Carbamate kinase-like"/>
    <property type="match status" value="1"/>
</dbReference>
<keyword evidence="7 9" id="KW-0067">ATP-binding</keyword>
<evidence type="ECO:0000313" key="12">
    <source>
        <dbReference type="Proteomes" id="UP000651977"/>
    </source>
</evidence>
<name>A0ABQ1I370_9ALTE</name>
<comment type="function">
    <text evidence="9">Catalyzes the ATP-dependent phosphorylation of N-acetyl-L-glutamate.</text>
</comment>
<comment type="catalytic activity">
    <reaction evidence="8 9">
        <text>N-acetyl-L-glutamate + ATP = N-acetyl-L-glutamyl 5-phosphate + ADP</text>
        <dbReference type="Rhea" id="RHEA:14629"/>
        <dbReference type="ChEBI" id="CHEBI:30616"/>
        <dbReference type="ChEBI" id="CHEBI:44337"/>
        <dbReference type="ChEBI" id="CHEBI:57936"/>
        <dbReference type="ChEBI" id="CHEBI:456216"/>
        <dbReference type="EC" id="2.7.2.8"/>
    </reaction>
</comment>
<keyword evidence="2 9" id="KW-0055">Arginine biosynthesis</keyword>
<dbReference type="InterPro" id="IPR036393">
    <property type="entry name" value="AceGlu_kinase-like_sf"/>
</dbReference>
<comment type="subcellular location">
    <subcellularLocation>
        <location evidence="9">Cytoplasm</location>
    </subcellularLocation>
</comment>
<proteinExistence type="inferred from homology"/>
<comment type="caution">
    <text evidence="11">The sequence shown here is derived from an EMBL/GenBank/DDBJ whole genome shotgun (WGS) entry which is preliminary data.</text>
</comment>
<dbReference type="Proteomes" id="UP000651977">
    <property type="component" value="Unassembled WGS sequence"/>
</dbReference>
<gene>
    <name evidence="9 11" type="primary">argB</name>
    <name evidence="11" type="ORF">GCM10007414_20450</name>
</gene>
<feature type="site" description="Transition state stabilizer" evidence="9">
    <location>
        <position position="212"/>
    </location>
</feature>
<evidence type="ECO:0000256" key="6">
    <source>
        <dbReference type="ARBA" id="ARBA00022777"/>
    </source>
</evidence>
<keyword evidence="6 9" id="KW-0418">Kinase</keyword>